<reference evidence="2" key="1">
    <citation type="journal article" date="2014" name="Int. J. Syst. Evol. Microbiol.">
        <title>Complete genome sequence of Corynebacterium casei LMG S-19264T (=DSM 44701T), isolated from a smear-ripened cheese.</title>
        <authorList>
            <consortium name="US DOE Joint Genome Institute (JGI-PGF)"/>
            <person name="Walter F."/>
            <person name="Albersmeier A."/>
            <person name="Kalinowski J."/>
            <person name="Ruckert C."/>
        </authorList>
    </citation>
    <scope>NUCLEOTIDE SEQUENCE</scope>
    <source>
        <strain evidence="2">JCM 30078</strain>
    </source>
</reference>
<evidence type="ECO:0000259" key="1">
    <source>
        <dbReference type="PROSITE" id="PS50883"/>
    </source>
</evidence>
<dbReference type="SUPFAM" id="SSF55781">
    <property type="entry name" value="GAF domain-like"/>
    <property type="match status" value="1"/>
</dbReference>
<dbReference type="EMBL" id="BMPO01000003">
    <property type="protein sequence ID" value="GGJ89811.1"/>
    <property type="molecule type" value="Genomic_DNA"/>
</dbReference>
<name>A0A917UVN6_9PSED</name>
<dbReference type="Gene3D" id="3.30.450.40">
    <property type="match status" value="1"/>
</dbReference>
<reference evidence="2" key="2">
    <citation type="submission" date="2020-09" db="EMBL/GenBank/DDBJ databases">
        <authorList>
            <person name="Sun Q."/>
            <person name="Ohkuma M."/>
        </authorList>
    </citation>
    <scope>NUCLEOTIDE SEQUENCE</scope>
    <source>
        <strain evidence="2">JCM 30078</strain>
    </source>
</reference>
<dbReference type="PANTHER" id="PTHR33121">
    <property type="entry name" value="CYCLIC DI-GMP PHOSPHODIESTERASE PDEF"/>
    <property type="match status" value="1"/>
</dbReference>
<dbReference type="RefSeq" id="WP_188982468.1">
    <property type="nucleotide sequence ID" value="NZ_BMPO01000003.1"/>
</dbReference>
<dbReference type="SUPFAM" id="SSF141868">
    <property type="entry name" value="EAL domain-like"/>
    <property type="match status" value="1"/>
</dbReference>
<dbReference type="InterPro" id="IPR029016">
    <property type="entry name" value="GAF-like_dom_sf"/>
</dbReference>
<dbReference type="AlphaFoldDB" id="A0A917UVN6"/>
<dbReference type="SMART" id="SM00065">
    <property type="entry name" value="GAF"/>
    <property type="match status" value="1"/>
</dbReference>
<dbReference type="Pfam" id="PF00563">
    <property type="entry name" value="EAL"/>
    <property type="match status" value="1"/>
</dbReference>
<dbReference type="Proteomes" id="UP000635983">
    <property type="component" value="Unassembled WGS sequence"/>
</dbReference>
<accession>A0A917UVN6</accession>
<protein>
    <recommendedName>
        <fullName evidence="1">EAL domain-containing protein</fullName>
    </recommendedName>
</protein>
<sequence>MDTSTSNLLEVVSGGTETRSSRAFIDKILHAVRLHLGMDVAFVSRFRNDERVFTHVDSVSSGPLKQGDVMPLDDGYCSRITRGELPELIADTSMISGAQALPETANVPIGAHIGVPICLENGRLYGTFCCFSYKPDLTLSERDLEIVRVFAELIADKIDSELTLTDKLDEKEARIRRIIAANQPIVFYQPIYSLDDMRITGWESLSRFRCEPVRSPDVWFQEAAEVGLGKVLELCAIRTALKGLTLLPANTYVSFNCSAETMLDGELMHLLDPVPLDRVVLEITEHDVVADYEAIVKALAPLRKRGMRLAIDDAGAGYSSLQHILELDPDLIKLDMSLVREIDKDSRRRALASALIAFARETNTFIVAEGVETPEELAALRALGADKGQGNLLSRAVNLEEACQLPRRSFQGGQTFR</sequence>
<dbReference type="InterPro" id="IPR003018">
    <property type="entry name" value="GAF"/>
</dbReference>
<evidence type="ECO:0000313" key="2">
    <source>
        <dbReference type="EMBL" id="GGJ89811.1"/>
    </source>
</evidence>
<feature type="domain" description="EAL" evidence="1">
    <location>
        <begin position="168"/>
        <end position="410"/>
    </location>
</feature>
<dbReference type="SMART" id="SM00052">
    <property type="entry name" value="EAL"/>
    <property type="match status" value="1"/>
</dbReference>
<evidence type="ECO:0000313" key="3">
    <source>
        <dbReference type="Proteomes" id="UP000635983"/>
    </source>
</evidence>
<organism evidence="2 3">
    <name type="scientific">Pseudomonas matsuisoli</name>
    <dbReference type="NCBI Taxonomy" id="1515666"/>
    <lineage>
        <taxon>Bacteria</taxon>
        <taxon>Pseudomonadati</taxon>
        <taxon>Pseudomonadota</taxon>
        <taxon>Gammaproteobacteria</taxon>
        <taxon>Pseudomonadales</taxon>
        <taxon>Pseudomonadaceae</taxon>
        <taxon>Pseudomonas</taxon>
    </lineage>
</organism>
<dbReference type="GO" id="GO:0071111">
    <property type="term" value="F:cyclic-guanylate-specific phosphodiesterase activity"/>
    <property type="evidence" value="ECO:0007669"/>
    <property type="project" value="InterPro"/>
</dbReference>
<dbReference type="InterPro" id="IPR035919">
    <property type="entry name" value="EAL_sf"/>
</dbReference>
<dbReference type="Gene3D" id="3.20.20.450">
    <property type="entry name" value="EAL domain"/>
    <property type="match status" value="1"/>
</dbReference>
<comment type="caution">
    <text evidence="2">The sequence shown here is derived from an EMBL/GenBank/DDBJ whole genome shotgun (WGS) entry which is preliminary data.</text>
</comment>
<dbReference type="InterPro" id="IPR001633">
    <property type="entry name" value="EAL_dom"/>
</dbReference>
<proteinExistence type="predicted"/>
<dbReference type="PANTHER" id="PTHR33121:SF76">
    <property type="entry name" value="SIGNALING PROTEIN"/>
    <property type="match status" value="1"/>
</dbReference>
<dbReference type="Pfam" id="PF01590">
    <property type="entry name" value="GAF"/>
    <property type="match status" value="1"/>
</dbReference>
<keyword evidence="3" id="KW-1185">Reference proteome</keyword>
<dbReference type="InterPro" id="IPR050706">
    <property type="entry name" value="Cyclic-di-GMP_PDE-like"/>
</dbReference>
<dbReference type="PROSITE" id="PS50883">
    <property type="entry name" value="EAL"/>
    <property type="match status" value="1"/>
</dbReference>
<dbReference type="CDD" id="cd01948">
    <property type="entry name" value="EAL"/>
    <property type="match status" value="1"/>
</dbReference>
<gene>
    <name evidence="2" type="ORF">GCM10009304_14220</name>
</gene>